<keyword evidence="2" id="KW-1185">Reference proteome</keyword>
<name>A0ABN9RKQ7_9DINO</name>
<gene>
    <name evidence="1" type="ORF">PCOR1329_LOCUS19949</name>
</gene>
<reference evidence="1" key="1">
    <citation type="submission" date="2023-10" db="EMBL/GenBank/DDBJ databases">
        <authorList>
            <person name="Chen Y."/>
            <person name="Shah S."/>
            <person name="Dougan E. K."/>
            <person name="Thang M."/>
            <person name="Chan C."/>
        </authorList>
    </citation>
    <scope>NUCLEOTIDE SEQUENCE [LARGE SCALE GENOMIC DNA]</scope>
</reference>
<organism evidence="1 2">
    <name type="scientific">Prorocentrum cordatum</name>
    <dbReference type="NCBI Taxonomy" id="2364126"/>
    <lineage>
        <taxon>Eukaryota</taxon>
        <taxon>Sar</taxon>
        <taxon>Alveolata</taxon>
        <taxon>Dinophyceae</taxon>
        <taxon>Prorocentrales</taxon>
        <taxon>Prorocentraceae</taxon>
        <taxon>Prorocentrum</taxon>
    </lineage>
</organism>
<evidence type="ECO:0000313" key="1">
    <source>
        <dbReference type="EMBL" id="CAK0817308.1"/>
    </source>
</evidence>
<sequence>MYPAMQVEGRSLYSFPSTQAGFPLAPAAGPRAQAPVPARSCPPPPAGLWQLPVLSWARPSLQEEHSKFVKKESGDDYSMISRYDLVVMAILHFSSLRQTQVVRQRSAASLLD</sequence>
<accession>A0ABN9RKQ7</accession>
<comment type="caution">
    <text evidence="1">The sequence shown here is derived from an EMBL/GenBank/DDBJ whole genome shotgun (WGS) entry which is preliminary data.</text>
</comment>
<proteinExistence type="predicted"/>
<evidence type="ECO:0000313" key="2">
    <source>
        <dbReference type="Proteomes" id="UP001189429"/>
    </source>
</evidence>
<dbReference type="Proteomes" id="UP001189429">
    <property type="component" value="Unassembled WGS sequence"/>
</dbReference>
<protein>
    <submittedName>
        <fullName evidence="1">Uncharacterized protein</fullName>
    </submittedName>
</protein>
<dbReference type="EMBL" id="CAUYUJ010006424">
    <property type="protein sequence ID" value="CAK0817308.1"/>
    <property type="molecule type" value="Genomic_DNA"/>
</dbReference>